<dbReference type="GO" id="GO:0022900">
    <property type="term" value="P:electron transport chain"/>
    <property type="evidence" value="ECO:0007669"/>
    <property type="project" value="UniProtKB-UniRule"/>
</dbReference>
<comment type="cofactor">
    <cofactor evidence="6">
        <name>FMN</name>
        <dbReference type="ChEBI" id="CHEBI:58210"/>
    </cofactor>
</comment>
<keyword evidence="1 6" id="KW-0813">Transport</keyword>
<name>A0A0X1T0I1_PSEAA</name>
<comment type="subunit">
    <text evidence="6">The complex is composed of six subunits: RnfA, RnfB, RnfC, RnfD, RnfE and RnfG.</text>
</comment>
<feature type="domain" description="FMN-binding" evidence="7">
    <location>
        <begin position="93"/>
        <end position="185"/>
    </location>
</feature>
<keyword evidence="6" id="KW-1133">Transmembrane helix</keyword>
<dbReference type="PIRSF" id="PIRSF006091">
    <property type="entry name" value="E_trnsport_RnfG"/>
    <property type="match status" value="1"/>
</dbReference>
<keyword evidence="6" id="KW-0812">Transmembrane</keyword>
<evidence type="ECO:0000256" key="5">
    <source>
        <dbReference type="ARBA" id="ARBA00022982"/>
    </source>
</evidence>
<comment type="subcellular location">
    <subcellularLocation>
        <location evidence="6">Cell inner membrane</location>
        <topology evidence="6">Single-pass membrane protein</topology>
    </subcellularLocation>
</comment>
<dbReference type="InterPro" id="IPR010209">
    <property type="entry name" value="Ion_transpt_RnfG/RsxG"/>
</dbReference>
<evidence type="ECO:0000259" key="7">
    <source>
        <dbReference type="SMART" id="SM00900"/>
    </source>
</evidence>
<evidence type="ECO:0000313" key="9">
    <source>
        <dbReference type="Proteomes" id="UP000063229"/>
    </source>
</evidence>
<dbReference type="KEGG" id="pagb:AWM79_09795"/>
<keyword evidence="4 6" id="KW-0288">FMN</keyword>
<dbReference type="PANTHER" id="PTHR36118">
    <property type="entry name" value="ION-TRANSLOCATING OXIDOREDUCTASE COMPLEX SUBUNIT G"/>
    <property type="match status" value="1"/>
</dbReference>
<evidence type="ECO:0000256" key="6">
    <source>
        <dbReference type="HAMAP-Rule" id="MF_00479"/>
    </source>
</evidence>
<dbReference type="STRING" id="46677.AWM79_09795"/>
<dbReference type="GO" id="GO:0010181">
    <property type="term" value="F:FMN binding"/>
    <property type="evidence" value="ECO:0007669"/>
    <property type="project" value="InterPro"/>
</dbReference>
<organism evidence="8 9">
    <name type="scientific">Pseudomonas agarici</name>
    <dbReference type="NCBI Taxonomy" id="46677"/>
    <lineage>
        <taxon>Bacteria</taxon>
        <taxon>Pseudomonadati</taxon>
        <taxon>Pseudomonadota</taxon>
        <taxon>Gammaproteobacteria</taxon>
        <taxon>Pseudomonadales</taxon>
        <taxon>Pseudomonadaceae</taxon>
        <taxon>Pseudomonas</taxon>
    </lineage>
</organism>
<keyword evidence="5 6" id="KW-0249">Electron transport</keyword>
<keyword evidence="6" id="KW-0997">Cell inner membrane</keyword>
<reference evidence="8 9" key="1">
    <citation type="submission" date="2016-01" db="EMBL/GenBank/DDBJ databases">
        <authorList>
            <person name="McClelland M."/>
            <person name="Jain A."/>
            <person name="Saraogi P."/>
            <person name="Mendelson R."/>
            <person name="Westerman R."/>
            <person name="SanMiguel P."/>
            <person name="Csonka L."/>
        </authorList>
    </citation>
    <scope>NUCLEOTIDE SEQUENCE [LARGE SCALE GENOMIC DNA]</scope>
    <source>
        <strain evidence="8 9">NCPPB 2472</strain>
    </source>
</reference>
<feature type="modified residue" description="FMN phosphoryl threonine" evidence="6">
    <location>
        <position position="168"/>
    </location>
</feature>
<accession>A0A0X1T0I1</accession>
<dbReference type="SMART" id="SM00900">
    <property type="entry name" value="FMN_bind"/>
    <property type="match status" value="1"/>
</dbReference>
<proteinExistence type="inferred from homology"/>
<dbReference type="GO" id="GO:0005886">
    <property type="term" value="C:plasma membrane"/>
    <property type="evidence" value="ECO:0007669"/>
    <property type="project" value="UniProtKB-SubCell"/>
</dbReference>
<dbReference type="NCBIfam" id="TIGR01947">
    <property type="entry name" value="rnfG"/>
    <property type="match status" value="1"/>
</dbReference>
<evidence type="ECO:0000256" key="1">
    <source>
        <dbReference type="ARBA" id="ARBA00022448"/>
    </source>
</evidence>
<dbReference type="HAMAP" id="MF_00479">
    <property type="entry name" value="RsxG_RnfG"/>
    <property type="match status" value="1"/>
</dbReference>
<evidence type="ECO:0000313" key="8">
    <source>
        <dbReference type="EMBL" id="AMB85573.1"/>
    </source>
</evidence>
<keyword evidence="3 6" id="KW-0285">Flavoprotein</keyword>
<protein>
    <recommendedName>
        <fullName evidence="6">Ion-translocating oxidoreductase complex subunit G</fullName>
        <ecNumber evidence="6">7.-.-.-</ecNumber>
    </recommendedName>
    <alternativeName>
        <fullName evidence="6">Rnf electron transport complex subunit G</fullName>
    </alternativeName>
</protein>
<dbReference type="GO" id="GO:0009055">
    <property type="term" value="F:electron transfer activity"/>
    <property type="evidence" value="ECO:0007669"/>
    <property type="project" value="InterPro"/>
</dbReference>
<keyword evidence="9" id="KW-1185">Reference proteome</keyword>
<keyword evidence="6" id="KW-1003">Cell membrane</keyword>
<keyword evidence="6" id="KW-0472">Membrane</keyword>
<evidence type="ECO:0000256" key="4">
    <source>
        <dbReference type="ARBA" id="ARBA00022643"/>
    </source>
</evidence>
<keyword evidence="6" id="KW-1278">Translocase</keyword>
<evidence type="ECO:0000256" key="3">
    <source>
        <dbReference type="ARBA" id="ARBA00022630"/>
    </source>
</evidence>
<evidence type="ECO:0000256" key="2">
    <source>
        <dbReference type="ARBA" id="ARBA00022553"/>
    </source>
</evidence>
<sequence>MSKPASLLILTALAALITGLTWELQQQAIPRIQAQQQAIQARALTQVLPAGEYEQKLLVLRTEPLSHSSLIQGYRVLQQGQAVAVVFQSRTQGYGGPVELLIGIGANGKLLGVKTLSHMETPGLGGRIAEEGGAWMREFLGKSQTDTPDAAWGLKKDGGHFDQMAGATITSRAVIDTIHDALRYFDQHRDQLLEGSAHE</sequence>
<comment type="function">
    <text evidence="6">Part of a membrane-bound complex that couples electron transfer with translocation of ions across the membrane.</text>
</comment>
<dbReference type="InterPro" id="IPR007329">
    <property type="entry name" value="FMN-bd"/>
</dbReference>
<dbReference type="Pfam" id="PF04205">
    <property type="entry name" value="FMN_bind"/>
    <property type="match status" value="1"/>
</dbReference>
<dbReference type="EMBL" id="CP014135">
    <property type="protein sequence ID" value="AMB85573.1"/>
    <property type="molecule type" value="Genomic_DNA"/>
</dbReference>
<comment type="similarity">
    <text evidence="6">Belongs to the RnfG family.</text>
</comment>
<dbReference type="EC" id="7.-.-.-" evidence="6"/>
<dbReference type="Proteomes" id="UP000063229">
    <property type="component" value="Chromosome"/>
</dbReference>
<keyword evidence="2 6" id="KW-0597">Phosphoprotein</keyword>
<dbReference type="AlphaFoldDB" id="A0A0X1T0I1"/>
<gene>
    <name evidence="6" type="primary">rnfG</name>
    <name evidence="8" type="ORF">AWM79_09795</name>
</gene>
<dbReference type="RefSeq" id="WP_060782717.1">
    <property type="nucleotide sequence ID" value="NZ_CP014135.1"/>
</dbReference>
<dbReference type="PANTHER" id="PTHR36118:SF1">
    <property type="entry name" value="ION-TRANSLOCATING OXIDOREDUCTASE COMPLEX SUBUNIT G"/>
    <property type="match status" value="1"/>
</dbReference>